<sequence length="76" mass="8727">MPKFYLPYSRDNAPDSILVHGDQALHFPSRKAALTFVMEYFRDERLLTNNAIISIEGQDGLWRSFDTRLLPAREGG</sequence>
<evidence type="ECO:0000313" key="2">
    <source>
        <dbReference type="Proteomes" id="UP001156627"/>
    </source>
</evidence>
<keyword evidence="2" id="KW-1185">Reference proteome</keyword>
<protein>
    <submittedName>
        <fullName evidence="1">Uncharacterized protein</fullName>
    </submittedName>
</protein>
<accession>A0ABQ5XBN3</accession>
<organism evidence="1 2">
    <name type="scientific">Dyella flagellata</name>
    <dbReference type="NCBI Taxonomy" id="1867833"/>
    <lineage>
        <taxon>Bacteria</taxon>
        <taxon>Pseudomonadati</taxon>
        <taxon>Pseudomonadota</taxon>
        <taxon>Gammaproteobacteria</taxon>
        <taxon>Lysobacterales</taxon>
        <taxon>Rhodanobacteraceae</taxon>
        <taxon>Dyella</taxon>
    </lineage>
</organism>
<reference evidence="2" key="1">
    <citation type="journal article" date="2019" name="Int. J. Syst. Evol. Microbiol.">
        <title>The Global Catalogue of Microorganisms (GCM) 10K type strain sequencing project: providing services to taxonomists for standard genome sequencing and annotation.</title>
        <authorList>
            <consortium name="The Broad Institute Genomics Platform"/>
            <consortium name="The Broad Institute Genome Sequencing Center for Infectious Disease"/>
            <person name="Wu L."/>
            <person name="Ma J."/>
        </authorList>
    </citation>
    <scope>NUCLEOTIDE SEQUENCE [LARGE SCALE GENOMIC DNA]</scope>
    <source>
        <strain evidence="2">NBRC 111981</strain>
    </source>
</reference>
<name>A0ABQ5XBN3_9GAMM</name>
<dbReference type="Proteomes" id="UP001156627">
    <property type="component" value="Unassembled WGS sequence"/>
</dbReference>
<dbReference type="EMBL" id="BSOA01000015">
    <property type="protein sequence ID" value="GLQ88337.1"/>
    <property type="molecule type" value="Genomic_DNA"/>
</dbReference>
<proteinExistence type="predicted"/>
<dbReference type="RefSeq" id="WP_284331783.1">
    <property type="nucleotide sequence ID" value="NZ_BSOA01000015.1"/>
</dbReference>
<evidence type="ECO:0000313" key="1">
    <source>
        <dbReference type="EMBL" id="GLQ88337.1"/>
    </source>
</evidence>
<comment type="caution">
    <text evidence="1">The sequence shown here is derived from an EMBL/GenBank/DDBJ whole genome shotgun (WGS) entry which is preliminary data.</text>
</comment>
<gene>
    <name evidence="1" type="ORF">GCM10007898_19060</name>
</gene>